<gene>
    <name evidence="3" type="ORF">SAMN04487861_10974</name>
</gene>
<keyword evidence="2" id="KW-0812">Transmembrane</keyword>
<dbReference type="RefSeq" id="WP_075443089.1">
    <property type="nucleotide sequence ID" value="NZ_FOQK01000009.1"/>
</dbReference>
<dbReference type="Proteomes" id="UP000183639">
    <property type="component" value="Unassembled WGS sequence"/>
</dbReference>
<feature type="region of interest" description="Disordered" evidence="1">
    <location>
        <begin position="169"/>
        <end position="191"/>
    </location>
</feature>
<keyword evidence="2" id="KW-1133">Transmembrane helix</keyword>
<evidence type="ECO:0000313" key="4">
    <source>
        <dbReference type="Proteomes" id="UP000183639"/>
    </source>
</evidence>
<proteinExistence type="predicted"/>
<evidence type="ECO:0000256" key="2">
    <source>
        <dbReference type="SAM" id="Phobius"/>
    </source>
</evidence>
<dbReference type="OrthoDB" id="1664808at2"/>
<feature type="transmembrane region" description="Helical" evidence="2">
    <location>
        <begin position="42"/>
        <end position="59"/>
    </location>
</feature>
<name>A0A1I3E9P2_SELRU</name>
<sequence length="191" mass="21955">MDDKNEQLQQEAARLTEKVKGDTAEPGAVEKPGLASRMLRGFGKWVVYAVAALLVIYVIKPAIYEHMDASAAAEMTEAEKQESMGLPLKISKPPQGKSTTLNREELRWMAMMDIKLEAMRPHINQYNNKAIDEFNAMINEYNARCGEFRYRRSDLQTVRNEMEKYQEQIKQKAREEVQAKGWDKAPEKSKK</sequence>
<evidence type="ECO:0000256" key="1">
    <source>
        <dbReference type="SAM" id="MobiDB-lite"/>
    </source>
</evidence>
<organism evidence="3 4">
    <name type="scientific">Selenomonas ruminantium</name>
    <dbReference type="NCBI Taxonomy" id="971"/>
    <lineage>
        <taxon>Bacteria</taxon>
        <taxon>Bacillati</taxon>
        <taxon>Bacillota</taxon>
        <taxon>Negativicutes</taxon>
        <taxon>Selenomonadales</taxon>
        <taxon>Selenomonadaceae</taxon>
        <taxon>Selenomonas</taxon>
    </lineage>
</organism>
<dbReference type="AlphaFoldDB" id="A0A1I3E9P2"/>
<evidence type="ECO:0000313" key="3">
    <source>
        <dbReference type="EMBL" id="SFH95666.1"/>
    </source>
</evidence>
<protein>
    <submittedName>
        <fullName evidence="3">Uncharacterized protein</fullName>
    </submittedName>
</protein>
<dbReference type="EMBL" id="FOQK01000009">
    <property type="protein sequence ID" value="SFH95666.1"/>
    <property type="molecule type" value="Genomic_DNA"/>
</dbReference>
<accession>A0A1I3E9P2</accession>
<reference evidence="3 4" key="1">
    <citation type="submission" date="2016-10" db="EMBL/GenBank/DDBJ databases">
        <authorList>
            <person name="de Groot N.N."/>
        </authorList>
    </citation>
    <scope>NUCLEOTIDE SEQUENCE [LARGE SCALE GENOMIC DNA]</scope>
    <source>
        <strain evidence="3 4">Z108</strain>
    </source>
</reference>
<keyword evidence="2" id="KW-0472">Membrane</keyword>